<evidence type="ECO:0000313" key="3">
    <source>
        <dbReference type="Proteomes" id="UP000199627"/>
    </source>
</evidence>
<name>A0A1H1FBI2_9FLAO</name>
<gene>
    <name evidence="2" type="ORF">SAMN05421664_2952</name>
</gene>
<feature type="transmembrane region" description="Helical" evidence="1">
    <location>
        <begin position="336"/>
        <end position="353"/>
    </location>
</feature>
<accession>A0A1H1FBI2</accession>
<dbReference type="EMBL" id="FNKL01000004">
    <property type="protein sequence ID" value="SDQ97806.1"/>
    <property type="molecule type" value="Genomic_DNA"/>
</dbReference>
<dbReference type="OrthoDB" id="1452766at2"/>
<dbReference type="Proteomes" id="UP000199627">
    <property type="component" value="Unassembled WGS sequence"/>
</dbReference>
<organism evidence="2 3">
    <name type="scientific">Chryseobacterium soldanellicola</name>
    <dbReference type="NCBI Taxonomy" id="311333"/>
    <lineage>
        <taxon>Bacteria</taxon>
        <taxon>Pseudomonadati</taxon>
        <taxon>Bacteroidota</taxon>
        <taxon>Flavobacteriia</taxon>
        <taxon>Flavobacteriales</taxon>
        <taxon>Weeksellaceae</taxon>
        <taxon>Chryseobacterium group</taxon>
        <taxon>Chryseobacterium</taxon>
    </lineage>
</organism>
<dbReference type="Gene3D" id="1.25.40.10">
    <property type="entry name" value="Tetratricopeptide repeat domain"/>
    <property type="match status" value="1"/>
</dbReference>
<evidence type="ECO:0000313" key="2">
    <source>
        <dbReference type="EMBL" id="SDQ97806.1"/>
    </source>
</evidence>
<sequence length="471" mass="55640">MQHLKHIKTFLFLFLSILVLSQNEPNILYLKAKINFKNLGKSPEIAFKTAKNIEKEAEALSPKNENAFLLALQTQCSYFEKKYDFKNLLDTSQHLESEAKNSQNKVYVAIAKEFQFKAYIFSDLKDKALLQLDEGLSILNTIPDQKDSLVINTKSNLFISYSNYYITIDKPRERLKYIKLAIQEHQNFNDKNYKKKLQYIDYSNLATVYDQLNKDSAKYYAQQSLALDKDYQLNDIKYSNYIILGKISKEEKDYAQALAYLKQAEKLKNNRNHLNTQELYEIIISIYNKLGDVHNQQQYQIKLDSLKINIVENQNKSLHKIISDKEQKIDLDNWKWLYLVIPIAIALIIYLALHKRKSEIEEHRDVISFQEPNKSEEYSKLIEMFKKGDLAFITYFNDVFPDFSKKLLDINPKIIQSDIEFCALLKLNIPTKDIVRYWNIAHRTVQNKKYIIRKKLAIPKEIDIYQWFNDL</sequence>
<keyword evidence="1" id="KW-0812">Transmembrane</keyword>
<keyword evidence="3" id="KW-1185">Reference proteome</keyword>
<evidence type="ECO:0000256" key="1">
    <source>
        <dbReference type="SAM" id="Phobius"/>
    </source>
</evidence>
<proteinExistence type="predicted"/>
<dbReference type="InterPro" id="IPR011990">
    <property type="entry name" value="TPR-like_helical_dom_sf"/>
</dbReference>
<evidence type="ECO:0008006" key="4">
    <source>
        <dbReference type="Google" id="ProtNLM"/>
    </source>
</evidence>
<dbReference type="AlphaFoldDB" id="A0A1H1FBI2"/>
<dbReference type="RefSeq" id="WP_089756481.1">
    <property type="nucleotide sequence ID" value="NZ_FNKL01000004.1"/>
</dbReference>
<dbReference type="STRING" id="311333.SAMN05421664_2952"/>
<keyword evidence="1" id="KW-1133">Transmembrane helix</keyword>
<keyword evidence="1" id="KW-0472">Membrane</keyword>
<protein>
    <recommendedName>
        <fullName evidence="4">Tetratricopeptide repeat-containing protein</fullName>
    </recommendedName>
</protein>
<reference evidence="3" key="1">
    <citation type="submission" date="2016-10" db="EMBL/GenBank/DDBJ databases">
        <authorList>
            <person name="Varghese N."/>
            <person name="Submissions S."/>
        </authorList>
    </citation>
    <scope>NUCLEOTIDE SEQUENCE [LARGE SCALE GENOMIC DNA]</scope>
    <source>
        <strain evidence="3">DSM 17072</strain>
    </source>
</reference>